<accession>A0A0M9A3G7</accession>
<organism evidence="1 2">
    <name type="scientific">Melipona quadrifasciata</name>
    <dbReference type="NCBI Taxonomy" id="166423"/>
    <lineage>
        <taxon>Eukaryota</taxon>
        <taxon>Metazoa</taxon>
        <taxon>Ecdysozoa</taxon>
        <taxon>Arthropoda</taxon>
        <taxon>Hexapoda</taxon>
        <taxon>Insecta</taxon>
        <taxon>Pterygota</taxon>
        <taxon>Neoptera</taxon>
        <taxon>Endopterygota</taxon>
        <taxon>Hymenoptera</taxon>
        <taxon>Apocrita</taxon>
        <taxon>Aculeata</taxon>
        <taxon>Apoidea</taxon>
        <taxon>Anthophila</taxon>
        <taxon>Apidae</taxon>
        <taxon>Melipona</taxon>
    </lineage>
</organism>
<evidence type="ECO:0000313" key="2">
    <source>
        <dbReference type="Proteomes" id="UP000053105"/>
    </source>
</evidence>
<proteinExistence type="predicted"/>
<reference evidence="1 2" key="1">
    <citation type="submission" date="2015-07" db="EMBL/GenBank/DDBJ databases">
        <title>The genome of Melipona quadrifasciata.</title>
        <authorList>
            <person name="Pan H."/>
            <person name="Kapheim K."/>
        </authorList>
    </citation>
    <scope>NUCLEOTIDE SEQUENCE [LARGE SCALE GENOMIC DNA]</scope>
    <source>
        <strain evidence="1">0111107301</strain>
        <tissue evidence="1">Whole body</tissue>
    </source>
</reference>
<protein>
    <submittedName>
        <fullName evidence="1">Uncharacterized protein</fullName>
    </submittedName>
</protein>
<dbReference type="EMBL" id="KQ435748">
    <property type="protein sequence ID" value="KOX76475.1"/>
    <property type="molecule type" value="Genomic_DNA"/>
</dbReference>
<gene>
    <name evidence="1" type="ORF">WN51_12156</name>
</gene>
<evidence type="ECO:0000313" key="1">
    <source>
        <dbReference type="EMBL" id="KOX76475.1"/>
    </source>
</evidence>
<dbReference type="Proteomes" id="UP000053105">
    <property type="component" value="Unassembled WGS sequence"/>
</dbReference>
<sequence length="152" mass="17852">MQRGKKVKASGRSPFFKNPTLYIWMIDQSLGTHSAMYTSNTNRVISDHCSWDVFKFTCLAAAGNRCDRKMIPKNESRLENDEKTLKYSVNSRKKKQLRDIEKVNWEVGKCENKGKLMEDIVIFYSLYYVIILCVDEEMNQFWNGKDRYAILV</sequence>
<name>A0A0M9A3G7_9HYME</name>
<keyword evidence="2" id="KW-1185">Reference proteome</keyword>
<dbReference type="AlphaFoldDB" id="A0A0M9A3G7"/>